<dbReference type="EMBL" id="ASPP01018530">
    <property type="protein sequence ID" value="ETO16147.1"/>
    <property type="molecule type" value="Genomic_DNA"/>
</dbReference>
<dbReference type="Pfam" id="PF04547">
    <property type="entry name" value="Anoctamin"/>
    <property type="match status" value="1"/>
</dbReference>
<protein>
    <recommendedName>
        <fullName evidence="6">Anoctamin transmembrane domain-containing protein</fullName>
    </recommendedName>
</protein>
<dbReference type="PANTHER" id="PTHR12308">
    <property type="entry name" value="ANOCTAMIN"/>
    <property type="match status" value="1"/>
</dbReference>
<name>X6MRR8_RETFI</name>
<evidence type="ECO:0000256" key="5">
    <source>
        <dbReference type="SAM" id="Phobius"/>
    </source>
</evidence>
<evidence type="ECO:0000313" key="7">
    <source>
        <dbReference type="EMBL" id="ETO16147.1"/>
    </source>
</evidence>
<dbReference type="InterPro" id="IPR007632">
    <property type="entry name" value="Anoctamin"/>
</dbReference>
<evidence type="ECO:0000256" key="3">
    <source>
        <dbReference type="ARBA" id="ARBA00022989"/>
    </source>
</evidence>
<feature type="transmembrane region" description="Helical" evidence="5">
    <location>
        <begin position="293"/>
        <end position="322"/>
    </location>
</feature>
<feature type="transmembrane region" description="Helical" evidence="5">
    <location>
        <begin position="334"/>
        <end position="351"/>
    </location>
</feature>
<gene>
    <name evidence="7" type="ORF">RFI_21210</name>
</gene>
<keyword evidence="8" id="KW-1185">Reference proteome</keyword>
<feature type="domain" description="Anoctamin transmembrane" evidence="6">
    <location>
        <begin position="285"/>
        <end position="563"/>
    </location>
</feature>
<evidence type="ECO:0000256" key="1">
    <source>
        <dbReference type="ARBA" id="ARBA00004141"/>
    </source>
</evidence>
<keyword evidence="2 5" id="KW-0812">Transmembrane</keyword>
<comment type="subcellular location">
    <subcellularLocation>
        <location evidence="1">Membrane</location>
        <topology evidence="1">Multi-pass membrane protein</topology>
    </subcellularLocation>
</comment>
<feature type="non-terminal residue" evidence="7">
    <location>
        <position position="563"/>
    </location>
</feature>
<dbReference type="AlphaFoldDB" id="X6MRR8"/>
<accession>X6MRR8</accession>
<organism evidence="7 8">
    <name type="scientific">Reticulomyxa filosa</name>
    <dbReference type="NCBI Taxonomy" id="46433"/>
    <lineage>
        <taxon>Eukaryota</taxon>
        <taxon>Sar</taxon>
        <taxon>Rhizaria</taxon>
        <taxon>Retaria</taxon>
        <taxon>Foraminifera</taxon>
        <taxon>Monothalamids</taxon>
        <taxon>Reticulomyxidae</taxon>
        <taxon>Reticulomyxa</taxon>
    </lineage>
</organism>
<evidence type="ECO:0000259" key="6">
    <source>
        <dbReference type="Pfam" id="PF04547"/>
    </source>
</evidence>
<dbReference type="Proteomes" id="UP000023152">
    <property type="component" value="Unassembled WGS sequence"/>
</dbReference>
<dbReference type="OrthoDB" id="296386at2759"/>
<feature type="transmembrane region" description="Helical" evidence="5">
    <location>
        <begin position="425"/>
        <end position="447"/>
    </location>
</feature>
<dbReference type="GO" id="GO:0016020">
    <property type="term" value="C:membrane"/>
    <property type="evidence" value="ECO:0007669"/>
    <property type="project" value="UniProtKB-SubCell"/>
</dbReference>
<feature type="transmembrane region" description="Helical" evidence="5">
    <location>
        <begin position="509"/>
        <end position="529"/>
    </location>
</feature>
<comment type="caution">
    <text evidence="7">The sequence shown here is derived from an EMBL/GenBank/DDBJ whole genome shotgun (WGS) entry which is preliminary data.</text>
</comment>
<keyword evidence="3 5" id="KW-1133">Transmembrane helix</keyword>
<sequence length="563" mass="65830">MTHNFSHRARGYCLVFARETAEFECSIEDNRLVVTPKPEYKGPKSFLCWKTSVSVVNEFENQKDILAPLRDGGLEYLITELPSDQGGHIVVVVTVNNSWAEDWAEIRDFQLEIEPKEAIKYGRQNEGFALSHRTYVPILDAEGQFRSFLFLSIFMYYLPESVPCKKKKKNDFHDGAEHIYNMLSLELWNGIHVAYESANVPRAVFKQDSHGCVLNNRLFLRILYQIMTEPAKLGGCGFNVDRYVNLPNHPLKQIFALNCGHQPIAHTCDVLRPSRQLWMDKINDLRNYFGEHIAFYFAFLSFYTKWLLYILPFSIAVSIYQFKSEEIIPNGSEFLIFVFFVWATLMSEIWYQREHELRFKWGLVFLFFFLLKKKKKTPKKILFLNKKKKKKFDKKILLLGRTEISRINGDVIEVYENAFSRFMKIMFSMSGIFTSIGAVVASVYGMWSLKQLISNSVRGDTAQNGFSVGVGIINSLQIQFFNYVYVYFANYVNEWEGHRLQEEWYNHLVVKRIFFFIVNSFNSLIYLLYISPEFDTNDAKLKAVRTQLLTLFFTAIITQNTME</sequence>
<evidence type="ECO:0000256" key="4">
    <source>
        <dbReference type="ARBA" id="ARBA00023136"/>
    </source>
</evidence>
<evidence type="ECO:0000256" key="2">
    <source>
        <dbReference type="ARBA" id="ARBA00022692"/>
    </source>
</evidence>
<reference evidence="7 8" key="1">
    <citation type="journal article" date="2013" name="Curr. Biol.">
        <title>The Genome of the Foraminiferan Reticulomyxa filosa.</title>
        <authorList>
            <person name="Glockner G."/>
            <person name="Hulsmann N."/>
            <person name="Schleicher M."/>
            <person name="Noegel A.A."/>
            <person name="Eichinger L."/>
            <person name="Gallinger C."/>
            <person name="Pawlowski J."/>
            <person name="Sierra R."/>
            <person name="Euteneuer U."/>
            <person name="Pillet L."/>
            <person name="Moustafa A."/>
            <person name="Platzer M."/>
            <person name="Groth M."/>
            <person name="Szafranski K."/>
            <person name="Schliwa M."/>
        </authorList>
    </citation>
    <scope>NUCLEOTIDE SEQUENCE [LARGE SCALE GENOMIC DNA]</scope>
</reference>
<dbReference type="GO" id="GO:0005254">
    <property type="term" value="F:chloride channel activity"/>
    <property type="evidence" value="ECO:0007669"/>
    <property type="project" value="TreeGrafter"/>
</dbReference>
<proteinExistence type="predicted"/>
<evidence type="ECO:0000313" key="8">
    <source>
        <dbReference type="Proteomes" id="UP000023152"/>
    </source>
</evidence>
<keyword evidence="4 5" id="KW-0472">Membrane</keyword>
<dbReference type="PANTHER" id="PTHR12308:SF73">
    <property type="entry name" value="ANOCTAMIN"/>
    <property type="match status" value="1"/>
</dbReference>
<feature type="transmembrane region" description="Helical" evidence="5">
    <location>
        <begin position="467"/>
        <end position="488"/>
    </location>
</feature>
<dbReference type="InterPro" id="IPR049452">
    <property type="entry name" value="Anoctamin_TM"/>
</dbReference>